<comment type="caution">
    <text evidence="2">The sequence shown here is derived from an EMBL/GenBank/DDBJ whole genome shotgun (WGS) entry which is preliminary data.</text>
</comment>
<dbReference type="SUPFAM" id="SSF52047">
    <property type="entry name" value="RNI-like"/>
    <property type="match status" value="1"/>
</dbReference>
<reference evidence="2" key="1">
    <citation type="submission" date="2023-11" db="EMBL/GenBank/DDBJ databases">
        <authorList>
            <person name="De Vega J J."/>
            <person name="De Vega J J."/>
        </authorList>
    </citation>
    <scope>NUCLEOTIDE SEQUENCE</scope>
</reference>
<evidence type="ECO:0000256" key="1">
    <source>
        <dbReference type="SAM" id="MobiDB-lite"/>
    </source>
</evidence>
<protein>
    <submittedName>
        <fullName evidence="2">Uncharacterized protein</fullName>
    </submittedName>
</protein>
<evidence type="ECO:0000313" key="3">
    <source>
        <dbReference type="Proteomes" id="UP001295794"/>
    </source>
</evidence>
<dbReference type="AlphaFoldDB" id="A0AAD2HK16"/>
<feature type="non-terminal residue" evidence="2">
    <location>
        <position position="1"/>
    </location>
</feature>
<organism evidence="2 3">
    <name type="scientific">Mycena citricolor</name>
    <dbReference type="NCBI Taxonomy" id="2018698"/>
    <lineage>
        <taxon>Eukaryota</taxon>
        <taxon>Fungi</taxon>
        <taxon>Dikarya</taxon>
        <taxon>Basidiomycota</taxon>
        <taxon>Agaricomycotina</taxon>
        <taxon>Agaricomycetes</taxon>
        <taxon>Agaricomycetidae</taxon>
        <taxon>Agaricales</taxon>
        <taxon>Marasmiineae</taxon>
        <taxon>Mycenaceae</taxon>
        <taxon>Mycena</taxon>
    </lineage>
</organism>
<feature type="region of interest" description="Disordered" evidence="1">
    <location>
        <begin position="1"/>
        <end position="26"/>
    </location>
</feature>
<dbReference type="EMBL" id="CAVNYO010000419">
    <property type="protein sequence ID" value="CAK5277371.1"/>
    <property type="molecule type" value="Genomic_DNA"/>
</dbReference>
<dbReference type="Proteomes" id="UP001295794">
    <property type="component" value="Unassembled WGS sequence"/>
</dbReference>
<sequence>HHPRFGDHQHDLTQQRACPSTTMSSSLLSGSAKIKSRIHTLRGEYYRHTQNKKGLPRDLSQAGSTNHRSRTLPPDLLQWDDAPKPEKQLDYREALFIAKRVTEDPLDFSATPGQRADALSVVIPEIIPSSQRVSSLTTMCIKLLVSKVGLDEFIVQHIPPHLGREILRWAAVHLPLTTSELKVLCGPSCSADGELIVVGPKADPTAIGLPALQDDAPADEWDADDGGDLSMNPMPLHTFVVLTAPVSMSILQNLPFSLTHIGLINIPNPVPLHRLPAICPSLEVLDLSYNSWLKDQKGAHDRLGALQWSRWHHLRVIGLRRCWIGDLSAVVNSQRWDDVTIIS</sequence>
<feature type="region of interest" description="Disordered" evidence="1">
    <location>
        <begin position="49"/>
        <end position="74"/>
    </location>
</feature>
<proteinExistence type="predicted"/>
<keyword evidence="3" id="KW-1185">Reference proteome</keyword>
<feature type="compositionally biased region" description="Basic and acidic residues" evidence="1">
    <location>
        <begin position="1"/>
        <end position="13"/>
    </location>
</feature>
<gene>
    <name evidence="2" type="ORF">MYCIT1_LOCUS26354</name>
</gene>
<accession>A0AAD2HK16</accession>
<evidence type="ECO:0000313" key="2">
    <source>
        <dbReference type="EMBL" id="CAK5277371.1"/>
    </source>
</evidence>
<name>A0AAD2HK16_9AGAR</name>